<feature type="domain" description="Nucleotide-diphospho-sugar transferase" evidence="1">
    <location>
        <begin position="206"/>
        <end position="260"/>
    </location>
</feature>
<dbReference type="GO" id="GO:0080147">
    <property type="term" value="P:root hair cell development"/>
    <property type="evidence" value="ECO:0007669"/>
    <property type="project" value="InterPro"/>
</dbReference>
<name>A0AAE0FIC0_9CHLO</name>
<accession>A0AAE0FIC0</accession>
<sequence>VAMASEPKHLALNRLLIMPAHDGVSSPGATLRVLDPGCFAYSTAAHLGHVAVHTASDSDPVLKMKEVLGHPDSSGKMRQVVHHLMGRNMDPQLKQTLLRDIPAAGRTSSSNELITSHDMGVAKELVLSQGCAPQPRQGPPPRKLNYVVPLDAEFPPSKTCQDLELQGLCDVVGRVANNREVLAAVSNKNIFHMLKLYFKGVRAANVSNAMVVALDEETGEFCRKEGFPYWVRTLRSRTGSTDNHATSGLKFQILRDFMNGGGPGHGQCGALQEVDPDTGNEGR</sequence>
<dbReference type="Proteomes" id="UP001190700">
    <property type="component" value="Unassembled WGS sequence"/>
</dbReference>
<dbReference type="EMBL" id="LGRX02018314">
    <property type="protein sequence ID" value="KAK3259995.1"/>
    <property type="molecule type" value="Genomic_DNA"/>
</dbReference>
<feature type="non-terminal residue" evidence="2">
    <location>
        <position position="1"/>
    </location>
</feature>
<protein>
    <recommendedName>
        <fullName evidence="1">Nucleotide-diphospho-sugar transferase domain-containing protein</fullName>
    </recommendedName>
</protein>
<dbReference type="GO" id="GO:0016757">
    <property type="term" value="F:glycosyltransferase activity"/>
    <property type="evidence" value="ECO:0007669"/>
    <property type="project" value="InterPro"/>
</dbReference>
<comment type="caution">
    <text evidence="2">The sequence shown here is derived from an EMBL/GenBank/DDBJ whole genome shotgun (WGS) entry which is preliminary data.</text>
</comment>
<organism evidence="2 3">
    <name type="scientific">Cymbomonas tetramitiformis</name>
    <dbReference type="NCBI Taxonomy" id="36881"/>
    <lineage>
        <taxon>Eukaryota</taxon>
        <taxon>Viridiplantae</taxon>
        <taxon>Chlorophyta</taxon>
        <taxon>Pyramimonadophyceae</taxon>
        <taxon>Pyramimonadales</taxon>
        <taxon>Pyramimonadaceae</taxon>
        <taxon>Cymbomonas</taxon>
    </lineage>
</organism>
<evidence type="ECO:0000313" key="2">
    <source>
        <dbReference type="EMBL" id="KAK3259995.1"/>
    </source>
</evidence>
<dbReference type="PANTHER" id="PTHR46581:SF3">
    <property type="entry name" value="ARABINOSYLTRANSFERASE RRA3"/>
    <property type="match status" value="1"/>
</dbReference>
<proteinExistence type="predicted"/>
<evidence type="ECO:0000259" key="1">
    <source>
        <dbReference type="Pfam" id="PF03407"/>
    </source>
</evidence>
<dbReference type="AlphaFoldDB" id="A0AAE0FIC0"/>
<gene>
    <name evidence="2" type="ORF">CYMTET_31032</name>
</gene>
<evidence type="ECO:0000313" key="3">
    <source>
        <dbReference type="Proteomes" id="UP001190700"/>
    </source>
</evidence>
<dbReference type="InterPro" id="IPR005069">
    <property type="entry name" value="Nucl-diP-sugar_transferase"/>
</dbReference>
<dbReference type="PANTHER" id="PTHR46581">
    <property type="entry name" value="ARABINOSYLTRANSFERASE RRA3"/>
    <property type="match status" value="1"/>
</dbReference>
<dbReference type="InterPro" id="IPR044290">
    <property type="entry name" value="RRA1/2/3"/>
</dbReference>
<reference evidence="2 3" key="1">
    <citation type="journal article" date="2015" name="Genome Biol. Evol.">
        <title>Comparative Genomics of a Bacterivorous Green Alga Reveals Evolutionary Causalities and Consequences of Phago-Mixotrophic Mode of Nutrition.</title>
        <authorList>
            <person name="Burns J.A."/>
            <person name="Paasch A."/>
            <person name="Narechania A."/>
            <person name="Kim E."/>
        </authorList>
    </citation>
    <scope>NUCLEOTIDE SEQUENCE [LARGE SCALE GENOMIC DNA]</scope>
    <source>
        <strain evidence="2 3">PLY_AMNH</strain>
    </source>
</reference>
<keyword evidence="3" id="KW-1185">Reference proteome</keyword>
<dbReference type="Pfam" id="PF03407">
    <property type="entry name" value="Nucleotid_trans"/>
    <property type="match status" value="1"/>
</dbReference>